<dbReference type="EMBL" id="LK056654">
    <property type="protein sequence ID" value="CDU22182.1"/>
    <property type="molecule type" value="Genomic_DNA"/>
</dbReference>
<evidence type="ECO:0000256" key="2">
    <source>
        <dbReference type="ARBA" id="ARBA00009836"/>
    </source>
</evidence>
<dbReference type="PANTHER" id="PTHR12684">
    <property type="entry name" value="PUTATIVE PHOSPHOTRANSFERASE"/>
    <property type="match status" value="1"/>
</dbReference>
<dbReference type="Proteomes" id="UP000242770">
    <property type="component" value="Unassembled WGS sequence"/>
</dbReference>
<proteinExistence type="inferred from homology"/>
<comment type="catalytic activity">
    <reaction evidence="6">
        <text>2'-phospho-[ligated tRNA] + NAD(+) = mature tRNA + ADP-alpha-D-ribose 1'',2''-cyclic phosphate + nicotinamide</text>
        <dbReference type="Rhea" id="RHEA:23324"/>
        <dbReference type="Rhea" id="RHEA-COMP:11106"/>
        <dbReference type="Rhea" id="RHEA-COMP:11107"/>
        <dbReference type="ChEBI" id="CHEBI:17154"/>
        <dbReference type="ChEBI" id="CHEBI:57540"/>
        <dbReference type="ChEBI" id="CHEBI:76596"/>
        <dbReference type="ChEBI" id="CHEBI:82883"/>
        <dbReference type="ChEBI" id="CHEBI:85027"/>
        <dbReference type="EC" id="2.7.1.160"/>
    </reaction>
</comment>
<keyword evidence="5" id="KW-0520">NAD</keyword>
<dbReference type="GO" id="GO:0006388">
    <property type="term" value="P:tRNA splicing, via endonucleolytic cleavage and ligation"/>
    <property type="evidence" value="ECO:0007669"/>
    <property type="project" value="TreeGrafter"/>
</dbReference>
<gene>
    <name evidence="9" type="primary">SSCI40560.1</name>
    <name evidence="8" type="ORF">SPSC_00812</name>
</gene>
<dbReference type="InterPro" id="IPR002745">
    <property type="entry name" value="Ptrans_KptA/Tpt1"/>
</dbReference>
<feature type="compositionally biased region" description="Basic and acidic residues" evidence="7">
    <location>
        <begin position="27"/>
        <end position="37"/>
    </location>
</feature>
<sequence>MTTEASSSQAQVQATASSESTTPAVNLERKARKEAQKALKAQQAAEKKAAAAQKQASSSTSTHKTNKEKGNPRKPQSSEEQLSRALAYILRHGAEKEGLTIRSDGYIKLNDVLERPRVKSVNMAESEGGKKRPALEDVQKIVESNDKKRFELTEEAQGVWWVRAVQGHSLKSVVELQHVPLTLDNLHLLKVAQRDSDEDMPSNEVDAKLGELQINDVVEVIHGTYAPAWETILTSGGLKPMSRNHIHLAKGKYGDERVISGMRKSANRLIFIDIAKAIKDGIEFVLSSNGVVLTPGDKHGVLGVKYFTRVEDQKGNLVWSSTQESAPANLHRRICTGNLKKGW</sequence>
<dbReference type="InterPro" id="IPR042081">
    <property type="entry name" value="RNA_2'-PTrans_C"/>
</dbReference>
<feature type="compositionally biased region" description="Low complexity" evidence="7">
    <location>
        <begin position="1"/>
        <end position="22"/>
    </location>
</feature>
<reference evidence="9" key="1">
    <citation type="submission" date="2014-06" db="EMBL/GenBank/DDBJ databases">
        <authorList>
            <person name="Berkman J.Paul."/>
        </authorList>
    </citation>
    <scope>NUCLEOTIDE SEQUENCE [LARGE SCALE GENOMIC DNA]</scope>
</reference>
<dbReference type="Pfam" id="PF01885">
    <property type="entry name" value="PTS_2-RNA"/>
    <property type="match status" value="1"/>
</dbReference>
<evidence type="ECO:0000256" key="7">
    <source>
        <dbReference type="SAM" id="MobiDB-lite"/>
    </source>
</evidence>
<dbReference type="STRING" id="49012.A0A0F7S4G6"/>
<reference evidence="10" key="2">
    <citation type="submission" date="2014-06" db="EMBL/GenBank/DDBJ databases">
        <authorList>
            <person name="Berkman P.J."/>
        </authorList>
    </citation>
    <scope>NUCLEOTIDE SEQUENCE [LARGE SCALE GENOMIC DNA]</scope>
</reference>
<dbReference type="GO" id="GO:0000215">
    <property type="term" value="F:tRNA 2'-phosphotransferase activity"/>
    <property type="evidence" value="ECO:0007669"/>
    <property type="project" value="UniProtKB-EC"/>
</dbReference>
<feature type="compositionally biased region" description="Low complexity" evidence="7">
    <location>
        <begin position="38"/>
        <end position="56"/>
    </location>
</feature>
<dbReference type="PANTHER" id="PTHR12684:SF2">
    <property type="entry name" value="TRNA 2'-PHOSPHOTRANSFERASE 1"/>
    <property type="match status" value="1"/>
</dbReference>
<evidence type="ECO:0000256" key="1">
    <source>
        <dbReference type="ARBA" id="ARBA00003343"/>
    </source>
</evidence>
<comment type="similarity">
    <text evidence="2">Belongs to the KptA/TPT1 family.</text>
</comment>
<evidence type="ECO:0000313" key="9">
    <source>
        <dbReference type="EMBL" id="CDW97812.1"/>
    </source>
</evidence>
<evidence type="ECO:0000313" key="10">
    <source>
        <dbReference type="Proteomes" id="UP000242770"/>
    </source>
</evidence>
<comment type="function">
    <text evidence="1">Catalyzes the last step of tRNA splicing, the transfer of the splice junction 2'-phosphate from ligated tRNA to NAD to produce ADP-ribose 1''-2'' cyclic phosphate.</text>
</comment>
<evidence type="ECO:0000256" key="6">
    <source>
        <dbReference type="ARBA" id="ARBA00047949"/>
    </source>
</evidence>
<organism evidence="9 10">
    <name type="scientific">Sporisorium scitamineum</name>
    <dbReference type="NCBI Taxonomy" id="49012"/>
    <lineage>
        <taxon>Eukaryota</taxon>
        <taxon>Fungi</taxon>
        <taxon>Dikarya</taxon>
        <taxon>Basidiomycota</taxon>
        <taxon>Ustilaginomycotina</taxon>
        <taxon>Ustilaginomycetes</taxon>
        <taxon>Ustilaginales</taxon>
        <taxon>Ustilaginaceae</taxon>
        <taxon>Sporisorium</taxon>
    </lineage>
</organism>
<evidence type="ECO:0000256" key="4">
    <source>
        <dbReference type="ARBA" id="ARBA00022679"/>
    </source>
</evidence>
<dbReference type="Gene3D" id="1.10.10.970">
    <property type="entry name" value="RNA 2'-phosphotransferase, Tpt1/KptA family, N-terminal domain"/>
    <property type="match status" value="1"/>
</dbReference>
<reference evidence="8" key="3">
    <citation type="submission" date="2014-06" db="EMBL/GenBank/DDBJ databases">
        <authorList>
            <person name="Ju J."/>
            <person name="Zhang J."/>
        </authorList>
    </citation>
    <scope>NUCLEOTIDE SEQUENCE</scope>
    <source>
        <strain evidence="8">SscI8</strain>
    </source>
</reference>
<evidence type="ECO:0000256" key="5">
    <source>
        <dbReference type="ARBA" id="ARBA00023027"/>
    </source>
</evidence>
<dbReference type="Gene3D" id="3.20.170.30">
    <property type="match status" value="1"/>
</dbReference>
<dbReference type="EC" id="2.7.1.160" evidence="3"/>
<keyword evidence="4 8" id="KW-0808">Transferase</keyword>
<keyword evidence="10" id="KW-1185">Reference proteome</keyword>
<dbReference type="InterPro" id="IPR042080">
    <property type="entry name" value="RNA_2'-PTrans_N"/>
</dbReference>
<evidence type="ECO:0000313" key="8">
    <source>
        <dbReference type="EMBL" id="CDU22182.1"/>
    </source>
</evidence>
<dbReference type="OrthoDB" id="419694at2759"/>
<dbReference type="AlphaFoldDB" id="A0A0F7S4G6"/>
<dbReference type="EMBL" id="CCFA01002402">
    <property type="protein sequence ID" value="CDW97812.1"/>
    <property type="molecule type" value="Genomic_DNA"/>
</dbReference>
<evidence type="ECO:0000256" key="3">
    <source>
        <dbReference type="ARBA" id="ARBA00012007"/>
    </source>
</evidence>
<protein>
    <recommendedName>
        <fullName evidence="3">2'-phosphotransferase</fullName>
        <ecNumber evidence="3">2.7.1.160</ecNumber>
    </recommendedName>
</protein>
<accession>A0A0F7S4G6</accession>
<name>A0A0F7S4G6_9BASI</name>
<dbReference type="SUPFAM" id="SSF56399">
    <property type="entry name" value="ADP-ribosylation"/>
    <property type="match status" value="1"/>
</dbReference>
<feature type="region of interest" description="Disordered" evidence="7">
    <location>
        <begin position="1"/>
        <end position="81"/>
    </location>
</feature>